<dbReference type="Gene3D" id="3.40.630.30">
    <property type="match status" value="1"/>
</dbReference>
<protein>
    <submittedName>
        <fullName evidence="2">GNAT family acetyltransferase</fullName>
    </submittedName>
</protein>
<dbReference type="InterPro" id="IPR000182">
    <property type="entry name" value="GNAT_dom"/>
</dbReference>
<dbReference type="InterPro" id="IPR052523">
    <property type="entry name" value="Trichothecene_AcTrans"/>
</dbReference>
<evidence type="ECO:0000313" key="3">
    <source>
        <dbReference type="Proteomes" id="UP001149163"/>
    </source>
</evidence>
<dbReference type="PROSITE" id="PS51186">
    <property type="entry name" value="GNAT"/>
    <property type="match status" value="1"/>
</dbReference>
<keyword evidence="3" id="KW-1185">Reference proteome</keyword>
<sequence>MASVCLRPICREDLPFVADVAAQAMLEDELFAYLCPHRHTHYADFRLAFLRRLKRRMVTPGCVMVVAVEQTEPEHELNGGARIRGYAAWERMGTGAGAARWHQSKKGSWHALERLLLAIEDRYLALVAPDRSVDLPKLAHYKQASAVDCFPFDTYPELWYLDSLAVDPGFQRRGIGRQLVEWGLQQGRQEQVAVGLEASIKGTSLYERVGFRAVNSTELMPGLAITAMLWQDPLGLEDDSQG</sequence>
<dbReference type="EMBL" id="JAPQKN010000007">
    <property type="protein sequence ID" value="KAJ5152614.1"/>
    <property type="molecule type" value="Genomic_DNA"/>
</dbReference>
<dbReference type="SUPFAM" id="SSF55729">
    <property type="entry name" value="Acyl-CoA N-acyltransferases (Nat)"/>
    <property type="match status" value="1"/>
</dbReference>
<reference evidence="2" key="2">
    <citation type="journal article" date="2023" name="IMA Fungus">
        <title>Comparative genomic study of the Penicillium genus elucidates a diverse pangenome and 15 lateral gene transfer events.</title>
        <authorList>
            <person name="Petersen C."/>
            <person name="Sorensen T."/>
            <person name="Nielsen M.R."/>
            <person name="Sondergaard T.E."/>
            <person name="Sorensen J.L."/>
            <person name="Fitzpatrick D.A."/>
            <person name="Frisvad J.C."/>
            <person name="Nielsen K.L."/>
        </authorList>
    </citation>
    <scope>NUCLEOTIDE SEQUENCE</scope>
    <source>
        <strain evidence="2">IBT 26290</strain>
    </source>
</reference>
<dbReference type="Proteomes" id="UP001149163">
    <property type="component" value="Unassembled WGS sequence"/>
</dbReference>
<evidence type="ECO:0000259" key="1">
    <source>
        <dbReference type="PROSITE" id="PS51186"/>
    </source>
</evidence>
<dbReference type="GO" id="GO:0016747">
    <property type="term" value="F:acyltransferase activity, transferring groups other than amino-acyl groups"/>
    <property type="evidence" value="ECO:0007669"/>
    <property type="project" value="InterPro"/>
</dbReference>
<dbReference type="PANTHER" id="PTHR42791:SF16">
    <property type="entry name" value="N-ACETYLTRANSFERASE DOMAIN-CONTAINING PROTEIN"/>
    <property type="match status" value="1"/>
</dbReference>
<accession>A0A9W9HPP7</accession>
<dbReference type="Pfam" id="PF13673">
    <property type="entry name" value="Acetyltransf_10"/>
    <property type="match status" value="1"/>
</dbReference>
<dbReference type="RefSeq" id="XP_056538922.1">
    <property type="nucleotide sequence ID" value="XM_056691216.1"/>
</dbReference>
<name>A0A9W9HPP7_9EURO</name>
<feature type="domain" description="N-acetyltransferase" evidence="1">
    <location>
        <begin position="99"/>
        <end position="235"/>
    </location>
</feature>
<evidence type="ECO:0000313" key="2">
    <source>
        <dbReference type="EMBL" id="KAJ5152614.1"/>
    </source>
</evidence>
<dbReference type="InterPro" id="IPR016181">
    <property type="entry name" value="Acyl_CoA_acyltransferase"/>
</dbReference>
<reference evidence="2" key="1">
    <citation type="submission" date="2022-11" db="EMBL/GenBank/DDBJ databases">
        <authorList>
            <person name="Petersen C."/>
        </authorList>
    </citation>
    <scope>NUCLEOTIDE SEQUENCE</scope>
    <source>
        <strain evidence="2">IBT 26290</strain>
    </source>
</reference>
<dbReference type="PANTHER" id="PTHR42791">
    <property type="entry name" value="GNAT FAMILY ACETYLTRANSFERASE"/>
    <property type="match status" value="1"/>
</dbReference>
<dbReference type="CDD" id="cd04301">
    <property type="entry name" value="NAT_SF"/>
    <property type="match status" value="1"/>
</dbReference>
<dbReference type="AlphaFoldDB" id="A0A9W9HPP7"/>
<proteinExistence type="predicted"/>
<organism evidence="2 3">
    <name type="scientific">Penicillium canariense</name>
    <dbReference type="NCBI Taxonomy" id="189055"/>
    <lineage>
        <taxon>Eukaryota</taxon>
        <taxon>Fungi</taxon>
        <taxon>Dikarya</taxon>
        <taxon>Ascomycota</taxon>
        <taxon>Pezizomycotina</taxon>
        <taxon>Eurotiomycetes</taxon>
        <taxon>Eurotiomycetidae</taxon>
        <taxon>Eurotiales</taxon>
        <taxon>Aspergillaceae</taxon>
        <taxon>Penicillium</taxon>
    </lineage>
</organism>
<dbReference type="GeneID" id="81430392"/>
<comment type="caution">
    <text evidence="2">The sequence shown here is derived from an EMBL/GenBank/DDBJ whole genome shotgun (WGS) entry which is preliminary data.</text>
</comment>
<dbReference type="OrthoDB" id="410198at2759"/>
<gene>
    <name evidence="2" type="ORF">N7482_009092</name>
</gene>